<dbReference type="GO" id="GO:0016987">
    <property type="term" value="F:sigma factor activity"/>
    <property type="evidence" value="ECO:0007669"/>
    <property type="project" value="UniProtKB-KW"/>
</dbReference>
<dbReference type="InterPro" id="IPR014284">
    <property type="entry name" value="RNA_pol_sigma-70_dom"/>
</dbReference>
<dbReference type="SUPFAM" id="SSF88659">
    <property type="entry name" value="Sigma3 and sigma4 domains of RNA polymerase sigma factors"/>
    <property type="match status" value="1"/>
</dbReference>
<keyword evidence="4" id="KW-0238">DNA-binding</keyword>
<evidence type="ECO:0000256" key="2">
    <source>
        <dbReference type="ARBA" id="ARBA00023015"/>
    </source>
</evidence>
<keyword evidence="2" id="KW-0805">Transcription regulation</keyword>
<organism evidence="8 9">
    <name type="scientific">Candidatus Oscillibacter excrementigallinarum</name>
    <dbReference type="NCBI Taxonomy" id="2838716"/>
    <lineage>
        <taxon>Bacteria</taxon>
        <taxon>Bacillati</taxon>
        <taxon>Bacillota</taxon>
        <taxon>Clostridia</taxon>
        <taxon>Eubacteriales</taxon>
        <taxon>Oscillospiraceae</taxon>
        <taxon>Oscillibacter</taxon>
    </lineage>
</organism>
<evidence type="ECO:0000256" key="3">
    <source>
        <dbReference type="ARBA" id="ARBA00023082"/>
    </source>
</evidence>
<dbReference type="Proteomes" id="UP000823824">
    <property type="component" value="Unassembled WGS sequence"/>
</dbReference>
<feature type="domain" description="RNA polymerase sigma factor 70 region 4 type 2" evidence="7">
    <location>
        <begin position="101"/>
        <end position="147"/>
    </location>
</feature>
<accession>A0A9D2LHM6</accession>
<dbReference type="Gene3D" id="1.10.1740.10">
    <property type="match status" value="1"/>
</dbReference>
<sequence>MTESERLFEQVYRTYGPSLYRFCLLQMKDPADAEDVLQEVFCKRLYRAPAFASPEHERRWLFRVALNQCRDAWKRSSRSDLPLEAASAAVTPEELGLLDHVAALPEPQRTAIHLRYYEGYSLREIARLLGVTVPTVKMRLKRGRDALRTAWEGHL</sequence>
<dbReference type="InterPro" id="IPR013249">
    <property type="entry name" value="RNA_pol_sigma70_r4_t2"/>
</dbReference>
<dbReference type="PANTHER" id="PTHR43133">
    <property type="entry name" value="RNA POLYMERASE ECF-TYPE SIGMA FACTO"/>
    <property type="match status" value="1"/>
</dbReference>
<dbReference type="EMBL" id="DWZJ01000022">
    <property type="protein sequence ID" value="HJB12663.1"/>
    <property type="molecule type" value="Genomic_DNA"/>
</dbReference>
<dbReference type="GO" id="GO:0003677">
    <property type="term" value="F:DNA binding"/>
    <property type="evidence" value="ECO:0007669"/>
    <property type="project" value="UniProtKB-KW"/>
</dbReference>
<evidence type="ECO:0000256" key="4">
    <source>
        <dbReference type="ARBA" id="ARBA00023125"/>
    </source>
</evidence>
<name>A0A9D2LHM6_9FIRM</name>
<dbReference type="CDD" id="cd06171">
    <property type="entry name" value="Sigma70_r4"/>
    <property type="match status" value="1"/>
</dbReference>
<keyword evidence="3" id="KW-0731">Sigma factor</keyword>
<dbReference type="InterPro" id="IPR007627">
    <property type="entry name" value="RNA_pol_sigma70_r2"/>
</dbReference>
<feature type="domain" description="RNA polymerase sigma-70 region 2" evidence="6">
    <location>
        <begin position="12"/>
        <end position="78"/>
    </location>
</feature>
<comment type="similarity">
    <text evidence="1">Belongs to the sigma-70 factor family. ECF subfamily.</text>
</comment>
<dbReference type="InterPro" id="IPR013325">
    <property type="entry name" value="RNA_pol_sigma_r2"/>
</dbReference>
<dbReference type="SUPFAM" id="SSF88946">
    <property type="entry name" value="Sigma2 domain of RNA polymerase sigma factors"/>
    <property type="match status" value="1"/>
</dbReference>
<dbReference type="Pfam" id="PF04542">
    <property type="entry name" value="Sigma70_r2"/>
    <property type="match status" value="1"/>
</dbReference>
<dbReference type="InterPro" id="IPR036388">
    <property type="entry name" value="WH-like_DNA-bd_sf"/>
</dbReference>
<dbReference type="Gene3D" id="1.10.10.10">
    <property type="entry name" value="Winged helix-like DNA-binding domain superfamily/Winged helix DNA-binding domain"/>
    <property type="match status" value="1"/>
</dbReference>
<evidence type="ECO:0000256" key="5">
    <source>
        <dbReference type="ARBA" id="ARBA00023163"/>
    </source>
</evidence>
<evidence type="ECO:0000313" key="9">
    <source>
        <dbReference type="Proteomes" id="UP000823824"/>
    </source>
</evidence>
<evidence type="ECO:0000313" key="8">
    <source>
        <dbReference type="EMBL" id="HJB12663.1"/>
    </source>
</evidence>
<dbReference type="InterPro" id="IPR013324">
    <property type="entry name" value="RNA_pol_sigma_r3/r4-like"/>
</dbReference>
<protein>
    <submittedName>
        <fullName evidence="8">Sigma-70 family RNA polymerase sigma factor</fullName>
    </submittedName>
</protein>
<dbReference type="InterPro" id="IPR039425">
    <property type="entry name" value="RNA_pol_sigma-70-like"/>
</dbReference>
<evidence type="ECO:0000256" key="1">
    <source>
        <dbReference type="ARBA" id="ARBA00010641"/>
    </source>
</evidence>
<dbReference type="Pfam" id="PF08281">
    <property type="entry name" value="Sigma70_r4_2"/>
    <property type="match status" value="1"/>
</dbReference>
<keyword evidence="5" id="KW-0804">Transcription</keyword>
<gene>
    <name evidence="8" type="ORF">H9787_03000</name>
</gene>
<reference evidence="8" key="2">
    <citation type="submission" date="2021-04" db="EMBL/GenBank/DDBJ databases">
        <authorList>
            <person name="Gilroy R."/>
        </authorList>
    </citation>
    <scope>NUCLEOTIDE SEQUENCE</scope>
    <source>
        <strain evidence="8">ChiBcec18-1249</strain>
    </source>
</reference>
<dbReference type="NCBIfam" id="TIGR02937">
    <property type="entry name" value="sigma70-ECF"/>
    <property type="match status" value="1"/>
</dbReference>
<dbReference type="PANTHER" id="PTHR43133:SF8">
    <property type="entry name" value="RNA POLYMERASE SIGMA FACTOR HI_1459-RELATED"/>
    <property type="match status" value="1"/>
</dbReference>
<dbReference type="GO" id="GO:0006352">
    <property type="term" value="P:DNA-templated transcription initiation"/>
    <property type="evidence" value="ECO:0007669"/>
    <property type="project" value="InterPro"/>
</dbReference>
<dbReference type="AlphaFoldDB" id="A0A9D2LHM6"/>
<evidence type="ECO:0000259" key="7">
    <source>
        <dbReference type="Pfam" id="PF08281"/>
    </source>
</evidence>
<evidence type="ECO:0000259" key="6">
    <source>
        <dbReference type="Pfam" id="PF04542"/>
    </source>
</evidence>
<reference evidence="8" key="1">
    <citation type="journal article" date="2021" name="PeerJ">
        <title>Extensive microbial diversity within the chicken gut microbiome revealed by metagenomics and culture.</title>
        <authorList>
            <person name="Gilroy R."/>
            <person name="Ravi A."/>
            <person name="Getino M."/>
            <person name="Pursley I."/>
            <person name="Horton D.L."/>
            <person name="Alikhan N.F."/>
            <person name="Baker D."/>
            <person name="Gharbi K."/>
            <person name="Hall N."/>
            <person name="Watson M."/>
            <person name="Adriaenssens E.M."/>
            <person name="Foster-Nyarko E."/>
            <person name="Jarju S."/>
            <person name="Secka A."/>
            <person name="Antonio M."/>
            <person name="Oren A."/>
            <person name="Chaudhuri R.R."/>
            <person name="La Ragione R."/>
            <person name="Hildebrand F."/>
            <person name="Pallen M.J."/>
        </authorList>
    </citation>
    <scope>NUCLEOTIDE SEQUENCE</scope>
    <source>
        <strain evidence="8">ChiBcec18-1249</strain>
    </source>
</reference>
<proteinExistence type="inferred from homology"/>
<comment type="caution">
    <text evidence="8">The sequence shown here is derived from an EMBL/GenBank/DDBJ whole genome shotgun (WGS) entry which is preliminary data.</text>
</comment>